<evidence type="ECO:0000256" key="17">
    <source>
        <dbReference type="RuleBase" id="RU364094"/>
    </source>
</evidence>
<dbReference type="GO" id="GO:0009082">
    <property type="term" value="P:branched-chain amino acid biosynthetic process"/>
    <property type="evidence" value="ECO:0007669"/>
    <property type="project" value="UniProtKB-KW"/>
</dbReference>
<evidence type="ECO:0000256" key="16">
    <source>
        <dbReference type="RuleBase" id="RU004516"/>
    </source>
</evidence>
<evidence type="ECO:0000256" key="15">
    <source>
        <dbReference type="RuleBase" id="RU004106"/>
    </source>
</evidence>
<keyword evidence="10 16" id="KW-0663">Pyridoxal phosphate</keyword>
<dbReference type="GO" id="GO:0005829">
    <property type="term" value="C:cytosol"/>
    <property type="evidence" value="ECO:0007669"/>
    <property type="project" value="TreeGrafter"/>
</dbReference>
<dbReference type="RefSeq" id="WP_259622331.1">
    <property type="nucleotide sequence ID" value="NZ_JANYMP010000003.1"/>
</dbReference>
<dbReference type="NCBIfam" id="NF005146">
    <property type="entry name" value="PRK06606.1"/>
    <property type="match status" value="1"/>
</dbReference>
<comment type="caution">
    <text evidence="18">The sequence shown here is derived from an EMBL/GenBank/DDBJ whole genome shotgun (WGS) entry which is preliminary data.</text>
</comment>
<dbReference type="InterPro" id="IPR036038">
    <property type="entry name" value="Aminotransferase-like"/>
</dbReference>
<evidence type="ECO:0000256" key="8">
    <source>
        <dbReference type="ARBA" id="ARBA00022605"/>
    </source>
</evidence>
<dbReference type="PANTHER" id="PTHR42743">
    <property type="entry name" value="AMINO-ACID AMINOTRANSFERASE"/>
    <property type="match status" value="1"/>
</dbReference>
<comment type="pathway">
    <text evidence="4 17">Amino-acid biosynthesis; L-valine biosynthesis; L-valine from pyruvate: step 4/4.</text>
</comment>
<accession>A0A9X2VHY0</accession>
<evidence type="ECO:0000256" key="4">
    <source>
        <dbReference type="ARBA" id="ARBA00004931"/>
    </source>
</evidence>
<evidence type="ECO:0000313" key="19">
    <source>
        <dbReference type="Proteomes" id="UP001141259"/>
    </source>
</evidence>
<comment type="catalytic activity">
    <reaction evidence="12 17">
        <text>L-valine + 2-oxoglutarate = 3-methyl-2-oxobutanoate + L-glutamate</text>
        <dbReference type="Rhea" id="RHEA:24813"/>
        <dbReference type="ChEBI" id="CHEBI:11851"/>
        <dbReference type="ChEBI" id="CHEBI:16810"/>
        <dbReference type="ChEBI" id="CHEBI:29985"/>
        <dbReference type="ChEBI" id="CHEBI:57762"/>
        <dbReference type="EC" id="2.6.1.42"/>
    </reaction>
</comment>
<evidence type="ECO:0000256" key="10">
    <source>
        <dbReference type="ARBA" id="ARBA00022898"/>
    </source>
</evidence>
<dbReference type="Pfam" id="PF01063">
    <property type="entry name" value="Aminotran_4"/>
    <property type="match status" value="1"/>
</dbReference>
<evidence type="ECO:0000256" key="12">
    <source>
        <dbReference type="ARBA" id="ARBA00048212"/>
    </source>
</evidence>
<dbReference type="Gene3D" id="3.30.470.10">
    <property type="match status" value="1"/>
</dbReference>
<dbReference type="SUPFAM" id="SSF56752">
    <property type="entry name" value="D-aminoacid aminotransferase-like PLP-dependent enzymes"/>
    <property type="match status" value="1"/>
</dbReference>
<evidence type="ECO:0000256" key="5">
    <source>
        <dbReference type="ARBA" id="ARBA00005072"/>
    </source>
</evidence>
<keyword evidence="8 17" id="KW-0028">Amino-acid biosynthesis</keyword>
<evidence type="ECO:0000256" key="1">
    <source>
        <dbReference type="ARBA" id="ARBA00001933"/>
    </source>
</evidence>
<dbReference type="GO" id="GO:0004084">
    <property type="term" value="F:branched-chain-amino-acid transaminase activity"/>
    <property type="evidence" value="ECO:0007669"/>
    <property type="project" value="UniProtKB-EC"/>
</dbReference>
<organism evidence="18 19">
    <name type="scientific">Umezawaea endophytica</name>
    <dbReference type="NCBI Taxonomy" id="1654476"/>
    <lineage>
        <taxon>Bacteria</taxon>
        <taxon>Bacillati</taxon>
        <taxon>Actinomycetota</taxon>
        <taxon>Actinomycetes</taxon>
        <taxon>Pseudonocardiales</taxon>
        <taxon>Pseudonocardiaceae</taxon>
        <taxon>Umezawaea</taxon>
    </lineage>
</organism>
<dbReference type="InterPro" id="IPR001544">
    <property type="entry name" value="Aminotrans_IV"/>
</dbReference>
<dbReference type="PROSITE" id="PS00770">
    <property type="entry name" value="AA_TRANSFER_CLASS_4"/>
    <property type="match status" value="1"/>
</dbReference>
<keyword evidence="7 17" id="KW-0032">Aminotransferase</keyword>
<keyword evidence="9 17" id="KW-0808">Transferase</keyword>
<dbReference type="InterPro" id="IPR018300">
    <property type="entry name" value="Aminotrans_IV_CS"/>
</dbReference>
<reference evidence="18" key="1">
    <citation type="submission" date="2022-08" db="EMBL/GenBank/DDBJ databases">
        <authorList>
            <person name="Tistechok S."/>
            <person name="Samborskyy M."/>
            <person name="Roman I."/>
        </authorList>
    </citation>
    <scope>NUCLEOTIDE SEQUENCE</scope>
    <source>
        <strain evidence="18">DSM 103496</strain>
    </source>
</reference>
<evidence type="ECO:0000256" key="9">
    <source>
        <dbReference type="ARBA" id="ARBA00022679"/>
    </source>
</evidence>
<gene>
    <name evidence="17" type="primary">ilvE</name>
    <name evidence="18" type="ORF">NZH93_08115</name>
</gene>
<dbReference type="InterPro" id="IPR005785">
    <property type="entry name" value="B_amino_transI"/>
</dbReference>
<keyword evidence="19" id="KW-1185">Reference proteome</keyword>
<proteinExistence type="inferred from homology"/>
<dbReference type="PANTHER" id="PTHR42743:SF11">
    <property type="entry name" value="AMINODEOXYCHORISMATE LYASE"/>
    <property type="match status" value="1"/>
</dbReference>
<name>A0A9X2VHY0_9PSEU</name>
<evidence type="ECO:0000256" key="11">
    <source>
        <dbReference type="ARBA" id="ARBA00023304"/>
    </source>
</evidence>
<comment type="catalytic activity">
    <reaction evidence="14 17">
        <text>L-leucine + 2-oxoglutarate = 4-methyl-2-oxopentanoate + L-glutamate</text>
        <dbReference type="Rhea" id="RHEA:18321"/>
        <dbReference type="ChEBI" id="CHEBI:16810"/>
        <dbReference type="ChEBI" id="CHEBI:17865"/>
        <dbReference type="ChEBI" id="CHEBI:29985"/>
        <dbReference type="ChEBI" id="CHEBI:57427"/>
        <dbReference type="EC" id="2.6.1.42"/>
    </reaction>
</comment>
<evidence type="ECO:0000256" key="14">
    <source>
        <dbReference type="ARBA" id="ARBA00049229"/>
    </source>
</evidence>
<comment type="function">
    <text evidence="2 17">Acts on leucine, isoleucine and valine.</text>
</comment>
<dbReference type="Gene3D" id="3.20.10.10">
    <property type="entry name" value="D-amino Acid Aminotransferase, subunit A, domain 2"/>
    <property type="match status" value="1"/>
</dbReference>
<dbReference type="GO" id="GO:0008652">
    <property type="term" value="P:amino acid biosynthetic process"/>
    <property type="evidence" value="ECO:0007669"/>
    <property type="project" value="UniProtKB-KW"/>
</dbReference>
<dbReference type="EMBL" id="JANYMP010000003">
    <property type="protein sequence ID" value="MCS7476817.1"/>
    <property type="molecule type" value="Genomic_DNA"/>
</dbReference>
<evidence type="ECO:0000256" key="2">
    <source>
        <dbReference type="ARBA" id="ARBA00003109"/>
    </source>
</evidence>
<dbReference type="InterPro" id="IPR043131">
    <property type="entry name" value="BCAT-like_N"/>
</dbReference>
<dbReference type="InterPro" id="IPR043132">
    <property type="entry name" value="BCAT-like_C"/>
</dbReference>
<dbReference type="Proteomes" id="UP001141259">
    <property type="component" value="Unassembled WGS sequence"/>
</dbReference>
<evidence type="ECO:0000256" key="6">
    <source>
        <dbReference type="ARBA" id="ARBA00009320"/>
    </source>
</evidence>
<sequence length="305" mass="32261">MNATSFPVWIDGAVVPADRATVHVMTPTLHYGWGVYEGVRFYETARGPSAFRLTAHLRRLRTSARALSMEIPYTDDELARACRDVVAVSGLSSGYLRPLVFLAEGAMSVAAQLDHVRVAIGCWSWPSYLGDQEAGIRVRTSGWVRSAPNAVPPSVKSTGGYVNASLARLDAVRSGAQEAIMLNAAGRVAEASAANVFIVVGGELATPPLSEGILPGITRDAVLAMADDLGVSVVERPIAPAELRVASEVMLAGTAVELTAVAVLDDVPLSADRPVFDELRARFDLAVQGGLPGREDWAEALTPDA</sequence>
<protein>
    <recommendedName>
        <fullName evidence="17">Branched-chain-amino-acid aminotransferase</fullName>
        <shortName evidence="17">BCAT</shortName>
        <ecNumber evidence="17">2.6.1.42</ecNumber>
    </recommendedName>
</protein>
<dbReference type="NCBIfam" id="TIGR01122">
    <property type="entry name" value="ilvE_I"/>
    <property type="match status" value="1"/>
</dbReference>
<evidence type="ECO:0000256" key="3">
    <source>
        <dbReference type="ARBA" id="ARBA00004824"/>
    </source>
</evidence>
<dbReference type="InterPro" id="IPR050571">
    <property type="entry name" value="Class-IV_PLP-Dep_Aminotrnsfr"/>
</dbReference>
<comment type="catalytic activity">
    <reaction evidence="13 17">
        <text>L-isoleucine + 2-oxoglutarate = (S)-3-methyl-2-oxopentanoate + L-glutamate</text>
        <dbReference type="Rhea" id="RHEA:24801"/>
        <dbReference type="ChEBI" id="CHEBI:16810"/>
        <dbReference type="ChEBI" id="CHEBI:29985"/>
        <dbReference type="ChEBI" id="CHEBI:35146"/>
        <dbReference type="ChEBI" id="CHEBI:58045"/>
        <dbReference type="EC" id="2.6.1.42"/>
    </reaction>
</comment>
<comment type="pathway">
    <text evidence="3 17">Amino-acid biosynthesis; L-isoleucine biosynthesis; L-isoleucine from 2-oxobutanoate: step 4/4.</text>
</comment>
<dbReference type="FunFam" id="3.20.10.10:FF:000002">
    <property type="entry name" value="D-alanine aminotransferase"/>
    <property type="match status" value="1"/>
</dbReference>
<comment type="pathway">
    <text evidence="5 17">Amino-acid biosynthesis; L-leucine biosynthesis; L-leucine from 3-methyl-2-oxobutanoate: step 4/4.</text>
</comment>
<evidence type="ECO:0000313" key="18">
    <source>
        <dbReference type="EMBL" id="MCS7476817.1"/>
    </source>
</evidence>
<comment type="cofactor">
    <cofactor evidence="1 16">
        <name>pyridoxal 5'-phosphate</name>
        <dbReference type="ChEBI" id="CHEBI:597326"/>
    </cofactor>
</comment>
<keyword evidence="11 17" id="KW-0100">Branched-chain amino acid biosynthesis</keyword>
<comment type="similarity">
    <text evidence="6 15">Belongs to the class-IV pyridoxal-phosphate-dependent aminotransferase family.</text>
</comment>
<dbReference type="EC" id="2.6.1.42" evidence="17"/>
<evidence type="ECO:0000256" key="7">
    <source>
        <dbReference type="ARBA" id="ARBA00022576"/>
    </source>
</evidence>
<evidence type="ECO:0000256" key="13">
    <source>
        <dbReference type="ARBA" id="ARBA00048798"/>
    </source>
</evidence>
<dbReference type="AlphaFoldDB" id="A0A9X2VHY0"/>